<keyword evidence="3" id="KW-1185">Reference proteome</keyword>
<dbReference type="AlphaFoldDB" id="A0A0R1LJN3"/>
<keyword evidence="1" id="KW-0732">Signal</keyword>
<dbReference type="OrthoDB" id="2330102at2"/>
<protein>
    <recommendedName>
        <fullName evidence="4">Extracellular protein</fullName>
    </recommendedName>
</protein>
<dbReference type="Proteomes" id="UP000051955">
    <property type="component" value="Unassembled WGS sequence"/>
</dbReference>
<accession>A0A0R1LJN3</accession>
<sequence>MRFIKKIGLGLIVLTVGGLLGLGTTSAQAATHAGTPTMLRGTWHTVYHRYAHPTARHYYWRVRYTTKFAGQSRVNRLDYTRQKKFTVSHQTNGIVEHVHYAPLVDNGVYLYGKNAHGYTEYQVADFSHHNRKMVLLHSTSVTFTPYHTYGTFYRDK</sequence>
<evidence type="ECO:0000256" key="1">
    <source>
        <dbReference type="SAM" id="SignalP"/>
    </source>
</evidence>
<evidence type="ECO:0008006" key="4">
    <source>
        <dbReference type="Google" id="ProtNLM"/>
    </source>
</evidence>
<dbReference type="RefSeq" id="WP_057801438.1">
    <property type="nucleotide sequence ID" value="NZ_AZDV01000005.1"/>
</dbReference>
<evidence type="ECO:0000313" key="3">
    <source>
        <dbReference type="Proteomes" id="UP000051955"/>
    </source>
</evidence>
<organism evidence="2 3">
    <name type="scientific">Levilactobacillus acidifarinae DSM 19394 = JCM 15949</name>
    <dbReference type="NCBI Taxonomy" id="1423715"/>
    <lineage>
        <taxon>Bacteria</taxon>
        <taxon>Bacillati</taxon>
        <taxon>Bacillota</taxon>
        <taxon>Bacilli</taxon>
        <taxon>Lactobacillales</taxon>
        <taxon>Lactobacillaceae</taxon>
        <taxon>Levilactobacillus</taxon>
    </lineage>
</organism>
<proteinExistence type="predicted"/>
<gene>
    <name evidence="2" type="ORF">FD25_GL002523</name>
</gene>
<comment type="caution">
    <text evidence="2">The sequence shown here is derived from an EMBL/GenBank/DDBJ whole genome shotgun (WGS) entry which is preliminary data.</text>
</comment>
<reference evidence="2 3" key="1">
    <citation type="journal article" date="2015" name="Genome Announc.">
        <title>Expanding the biotechnology potential of lactobacilli through comparative genomics of 213 strains and associated genera.</title>
        <authorList>
            <person name="Sun Z."/>
            <person name="Harris H.M."/>
            <person name="McCann A."/>
            <person name="Guo C."/>
            <person name="Argimon S."/>
            <person name="Zhang W."/>
            <person name="Yang X."/>
            <person name="Jeffery I.B."/>
            <person name="Cooney J.C."/>
            <person name="Kagawa T.F."/>
            <person name="Liu W."/>
            <person name="Song Y."/>
            <person name="Salvetti E."/>
            <person name="Wrobel A."/>
            <person name="Rasinkangas P."/>
            <person name="Parkhill J."/>
            <person name="Rea M.C."/>
            <person name="O'Sullivan O."/>
            <person name="Ritari J."/>
            <person name="Douillard F.P."/>
            <person name="Paul Ross R."/>
            <person name="Yang R."/>
            <person name="Briner A.E."/>
            <person name="Felis G.E."/>
            <person name="de Vos W.M."/>
            <person name="Barrangou R."/>
            <person name="Klaenhammer T.R."/>
            <person name="Caufield P.W."/>
            <person name="Cui Y."/>
            <person name="Zhang H."/>
            <person name="O'Toole P.W."/>
        </authorList>
    </citation>
    <scope>NUCLEOTIDE SEQUENCE [LARGE SCALE GENOMIC DNA]</scope>
    <source>
        <strain evidence="2 3">DSM 19394</strain>
    </source>
</reference>
<dbReference type="PATRIC" id="fig|1423715.3.peg.2604"/>
<feature type="signal peptide" evidence="1">
    <location>
        <begin position="1"/>
        <end position="29"/>
    </location>
</feature>
<name>A0A0R1LJN3_9LACO</name>
<feature type="chain" id="PRO_5006407373" description="Extracellular protein" evidence="1">
    <location>
        <begin position="30"/>
        <end position="156"/>
    </location>
</feature>
<evidence type="ECO:0000313" key="2">
    <source>
        <dbReference type="EMBL" id="KRK96061.1"/>
    </source>
</evidence>
<dbReference type="EMBL" id="AZDV01000005">
    <property type="protein sequence ID" value="KRK96061.1"/>
    <property type="molecule type" value="Genomic_DNA"/>
</dbReference>